<dbReference type="Proteomes" id="UP000000305">
    <property type="component" value="Unassembled WGS sequence"/>
</dbReference>
<dbReference type="AlphaFoldDB" id="E9GLQ0"/>
<evidence type="ECO:0000313" key="2">
    <source>
        <dbReference type="Proteomes" id="UP000000305"/>
    </source>
</evidence>
<protein>
    <submittedName>
        <fullName evidence="1">Uncharacterized protein</fullName>
    </submittedName>
</protein>
<accession>E9GLQ0</accession>
<name>E9GLQ0_DAPPU</name>
<gene>
    <name evidence="1" type="ORF">DAPPUDRAFT_244743</name>
</gene>
<keyword evidence="2" id="KW-1185">Reference proteome</keyword>
<evidence type="ECO:0000313" key="1">
    <source>
        <dbReference type="EMBL" id="EFX79644.1"/>
    </source>
</evidence>
<dbReference type="InParanoid" id="E9GLQ0"/>
<dbReference type="EMBL" id="GL732551">
    <property type="protein sequence ID" value="EFX79644.1"/>
    <property type="molecule type" value="Genomic_DNA"/>
</dbReference>
<dbReference type="HOGENOM" id="CLU_2998536_0_0_1"/>
<organism evidence="1 2">
    <name type="scientific">Daphnia pulex</name>
    <name type="common">Water flea</name>
    <dbReference type="NCBI Taxonomy" id="6669"/>
    <lineage>
        <taxon>Eukaryota</taxon>
        <taxon>Metazoa</taxon>
        <taxon>Ecdysozoa</taxon>
        <taxon>Arthropoda</taxon>
        <taxon>Crustacea</taxon>
        <taxon>Branchiopoda</taxon>
        <taxon>Diplostraca</taxon>
        <taxon>Cladocera</taxon>
        <taxon>Anomopoda</taxon>
        <taxon>Daphniidae</taxon>
        <taxon>Daphnia</taxon>
    </lineage>
</organism>
<sequence>MPLELRGGQTLDTTLLGGIGTLVSCCVPSQAGAYEFAMLKIIIMGSCPAPKSEIYKI</sequence>
<proteinExistence type="predicted"/>
<reference evidence="1 2" key="1">
    <citation type="journal article" date="2011" name="Science">
        <title>The ecoresponsive genome of Daphnia pulex.</title>
        <authorList>
            <person name="Colbourne J.K."/>
            <person name="Pfrender M.E."/>
            <person name="Gilbert D."/>
            <person name="Thomas W.K."/>
            <person name="Tucker A."/>
            <person name="Oakley T.H."/>
            <person name="Tokishita S."/>
            <person name="Aerts A."/>
            <person name="Arnold G.J."/>
            <person name="Basu M.K."/>
            <person name="Bauer D.J."/>
            <person name="Caceres C.E."/>
            <person name="Carmel L."/>
            <person name="Casola C."/>
            <person name="Choi J.H."/>
            <person name="Detter J.C."/>
            <person name="Dong Q."/>
            <person name="Dusheyko S."/>
            <person name="Eads B.D."/>
            <person name="Frohlich T."/>
            <person name="Geiler-Samerotte K.A."/>
            <person name="Gerlach D."/>
            <person name="Hatcher P."/>
            <person name="Jogdeo S."/>
            <person name="Krijgsveld J."/>
            <person name="Kriventseva E.V."/>
            <person name="Kultz D."/>
            <person name="Laforsch C."/>
            <person name="Lindquist E."/>
            <person name="Lopez J."/>
            <person name="Manak J.R."/>
            <person name="Muller J."/>
            <person name="Pangilinan J."/>
            <person name="Patwardhan R.P."/>
            <person name="Pitluck S."/>
            <person name="Pritham E.J."/>
            <person name="Rechtsteiner A."/>
            <person name="Rho M."/>
            <person name="Rogozin I.B."/>
            <person name="Sakarya O."/>
            <person name="Salamov A."/>
            <person name="Schaack S."/>
            <person name="Shapiro H."/>
            <person name="Shiga Y."/>
            <person name="Skalitzky C."/>
            <person name="Smith Z."/>
            <person name="Souvorov A."/>
            <person name="Sung W."/>
            <person name="Tang Z."/>
            <person name="Tsuchiya D."/>
            <person name="Tu H."/>
            <person name="Vos H."/>
            <person name="Wang M."/>
            <person name="Wolf Y.I."/>
            <person name="Yamagata H."/>
            <person name="Yamada T."/>
            <person name="Ye Y."/>
            <person name="Shaw J.R."/>
            <person name="Andrews J."/>
            <person name="Crease T.J."/>
            <person name="Tang H."/>
            <person name="Lucas S.M."/>
            <person name="Robertson H.M."/>
            <person name="Bork P."/>
            <person name="Koonin E.V."/>
            <person name="Zdobnov E.M."/>
            <person name="Grigoriev I.V."/>
            <person name="Lynch M."/>
            <person name="Boore J.L."/>
        </authorList>
    </citation>
    <scope>NUCLEOTIDE SEQUENCE [LARGE SCALE GENOMIC DNA]</scope>
</reference>
<dbReference type="KEGG" id="dpx:DAPPUDRAFT_244743"/>
<dbReference type="PROSITE" id="PS51257">
    <property type="entry name" value="PROKAR_LIPOPROTEIN"/>
    <property type="match status" value="1"/>
</dbReference>